<keyword evidence="4" id="KW-0238">DNA-binding</keyword>
<dbReference type="SUPFAM" id="SSF46894">
    <property type="entry name" value="C-terminal effector domain of the bipartite response regulators"/>
    <property type="match status" value="1"/>
</dbReference>
<dbReference type="PANTHER" id="PTHR35807">
    <property type="entry name" value="TRANSCRIPTIONAL REGULATOR REDD-RELATED"/>
    <property type="match status" value="1"/>
</dbReference>
<name>A0A5N8W8H3_9ACTN</name>
<dbReference type="EMBL" id="VJZE01000202">
    <property type="protein sequence ID" value="MPY43136.1"/>
    <property type="molecule type" value="Genomic_DNA"/>
</dbReference>
<dbReference type="AlphaFoldDB" id="A0A5N8W8H3"/>
<proteinExistence type="inferred from homology"/>
<dbReference type="InterPro" id="IPR001867">
    <property type="entry name" value="OmpR/PhoB-type_DNA-bd"/>
</dbReference>
<dbReference type="Gene3D" id="1.10.10.10">
    <property type="entry name" value="Winged helix-like DNA-binding domain superfamily/Winged helix DNA-binding domain"/>
    <property type="match status" value="1"/>
</dbReference>
<feature type="domain" description="OmpR/PhoB-type" evidence="6">
    <location>
        <begin position="19"/>
        <end position="95"/>
    </location>
</feature>
<evidence type="ECO:0000256" key="4">
    <source>
        <dbReference type="ARBA" id="ARBA00023125"/>
    </source>
</evidence>
<keyword evidence="3" id="KW-0805">Transcription regulation</keyword>
<evidence type="ECO:0000256" key="1">
    <source>
        <dbReference type="ARBA" id="ARBA00005820"/>
    </source>
</evidence>
<dbReference type="InterPro" id="IPR051677">
    <property type="entry name" value="AfsR-DnrI-RedD_regulator"/>
</dbReference>
<comment type="similarity">
    <text evidence="1">Belongs to the AfsR/DnrI/RedD regulatory family.</text>
</comment>
<evidence type="ECO:0000256" key="5">
    <source>
        <dbReference type="ARBA" id="ARBA00023163"/>
    </source>
</evidence>
<dbReference type="SMART" id="SM01043">
    <property type="entry name" value="BTAD"/>
    <property type="match status" value="1"/>
</dbReference>
<dbReference type="InterPro" id="IPR011990">
    <property type="entry name" value="TPR-like_helical_dom_sf"/>
</dbReference>
<dbReference type="CDD" id="cd15831">
    <property type="entry name" value="BTAD"/>
    <property type="match status" value="1"/>
</dbReference>
<keyword evidence="9" id="KW-1185">Reference proteome</keyword>
<dbReference type="Pfam" id="PF03704">
    <property type="entry name" value="BTAD"/>
    <property type="match status" value="1"/>
</dbReference>
<keyword evidence="5" id="KW-0804">Transcription</keyword>
<dbReference type="GO" id="GO:0006355">
    <property type="term" value="P:regulation of DNA-templated transcription"/>
    <property type="evidence" value="ECO:0007669"/>
    <property type="project" value="InterPro"/>
</dbReference>
<evidence type="ECO:0000313" key="8">
    <source>
        <dbReference type="EMBL" id="MPY43136.1"/>
    </source>
</evidence>
<evidence type="ECO:0000256" key="2">
    <source>
        <dbReference type="ARBA" id="ARBA00023012"/>
    </source>
</evidence>
<sequence>MFRCEIRLLGTFEIRRPSGESVAVPQGKLRALFCGLALRPGRTASMTEIAEWLWDGAPPPSARTTIRGYVKRLRRLLDVATGESAITSTQHGYRLEISPGDVDVHRFSALVTRAVPLAGSAEEARLLREALALWRGPAFCDVSSDSLHRDIGPALREQYLDAVWRRIEYDLRSGDPANVVAELRHLVKENPIRETFWAQLMRALEGAGRAAEALAAYAECREVLADELGVDPCGQLRELHQRILLGKPAPAPV</sequence>
<evidence type="ECO:0000313" key="9">
    <source>
        <dbReference type="Proteomes" id="UP000326979"/>
    </source>
</evidence>
<gene>
    <name evidence="8" type="ORF">FNH04_25465</name>
</gene>
<comment type="caution">
    <text evidence="8">The sequence shown here is derived from an EMBL/GenBank/DDBJ whole genome shotgun (WGS) entry which is preliminary data.</text>
</comment>
<organism evidence="8 9">
    <name type="scientific">Streptomyces phyllanthi</name>
    <dbReference type="NCBI Taxonomy" id="1803180"/>
    <lineage>
        <taxon>Bacteria</taxon>
        <taxon>Bacillati</taxon>
        <taxon>Actinomycetota</taxon>
        <taxon>Actinomycetes</taxon>
        <taxon>Kitasatosporales</taxon>
        <taxon>Streptomycetaceae</taxon>
        <taxon>Streptomyces</taxon>
    </lineage>
</organism>
<dbReference type="SMART" id="SM00862">
    <property type="entry name" value="Trans_reg_C"/>
    <property type="match status" value="1"/>
</dbReference>
<evidence type="ECO:0000259" key="6">
    <source>
        <dbReference type="SMART" id="SM00862"/>
    </source>
</evidence>
<dbReference type="SUPFAM" id="SSF48452">
    <property type="entry name" value="TPR-like"/>
    <property type="match status" value="1"/>
</dbReference>
<dbReference type="Gene3D" id="1.25.40.10">
    <property type="entry name" value="Tetratricopeptide repeat domain"/>
    <property type="match status" value="1"/>
</dbReference>
<protein>
    <submittedName>
        <fullName evidence="8">AfsR/SARP family transcriptional regulator</fullName>
    </submittedName>
</protein>
<evidence type="ECO:0000256" key="3">
    <source>
        <dbReference type="ARBA" id="ARBA00023015"/>
    </source>
</evidence>
<accession>A0A5N8W8H3</accession>
<keyword evidence="2" id="KW-0902">Two-component regulatory system</keyword>
<feature type="domain" description="Bacterial transcriptional activator" evidence="7">
    <location>
        <begin position="102"/>
        <end position="244"/>
    </location>
</feature>
<reference evidence="8 9" key="1">
    <citation type="submission" date="2019-07" db="EMBL/GenBank/DDBJ databases">
        <title>New species of Amycolatopsis and Streptomyces.</title>
        <authorList>
            <person name="Duangmal K."/>
            <person name="Teo W.F.A."/>
            <person name="Lipun K."/>
        </authorList>
    </citation>
    <scope>NUCLEOTIDE SEQUENCE [LARGE SCALE GENOMIC DNA]</scope>
    <source>
        <strain evidence="8 9">TISTR 2346</strain>
    </source>
</reference>
<dbReference type="OrthoDB" id="4336084at2"/>
<dbReference type="InterPro" id="IPR016032">
    <property type="entry name" value="Sig_transdc_resp-reg_C-effctor"/>
</dbReference>
<evidence type="ECO:0000259" key="7">
    <source>
        <dbReference type="SMART" id="SM01043"/>
    </source>
</evidence>
<dbReference type="GO" id="GO:0000160">
    <property type="term" value="P:phosphorelay signal transduction system"/>
    <property type="evidence" value="ECO:0007669"/>
    <property type="project" value="UniProtKB-KW"/>
</dbReference>
<dbReference type="GO" id="GO:0003677">
    <property type="term" value="F:DNA binding"/>
    <property type="evidence" value="ECO:0007669"/>
    <property type="project" value="UniProtKB-KW"/>
</dbReference>
<dbReference type="InterPro" id="IPR036388">
    <property type="entry name" value="WH-like_DNA-bd_sf"/>
</dbReference>
<dbReference type="InterPro" id="IPR005158">
    <property type="entry name" value="BTAD"/>
</dbReference>
<dbReference type="Proteomes" id="UP000326979">
    <property type="component" value="Unassembled WGS sequence"/>
</dbReference>
<dbReference type="PANTHER" id="PTHR35807:SF1">
    <property type="entry name" value="TRANSCRIPTIONAL REGULATOR REDD"/>
    <property type="match status" value="1"/>
</dbReference>
<dbReference type="Pfam" id="PF00486">
    <property type="entry name" value="Trans_reg_C"/>
    <property type="match status" value="1"/>
</dbReference>